<comment type="caution">
    <text evidence="5">The sequence shown here is derived from an EMBL/GenBank/DDBJ whole genome shotgun (WGS) entry which is preliminary data.</text>
</comment>
<evidence type="ECO:0000256" key="3">
    <source>
        <dbReference type="ARBA" id="ARBA00022833"/>
    </source>
</evidence>
<dbReference type="PANTHER" id="PTHR28620:SF1">
    <property type="entry name" value="CENP-V_GFA DOMAIN-CONTAINING PROTEIN"/>
    <property type="match status" value="1"/>
</dbReference>
<accession>A0ABU5DD48</accession>
<dbReference type="SUPFAM" id="SSF51316">
    <property type="entry name" value="Mss4-like"/>
    <property type="match status" value="1"/>
</dbReference>
<comment type="similarity">
    <text evidence="1">Belongs to the Gfa family.</text>
</comment>
<dbReference type="PANTHER" id="PTHR28620">
    <property type="entry name" value="CENTROMERE PROTEIN V"/>
    <property type="match status" value="1"/>
</dbReference>
<keyword evidence="2" id="KW-0479">Metal-binding</keyword>
<reference evidence="5 6" key="1">
    <citation type="submission" date="2023-11" db="EMBL/GenBank/DDBJ databases">
        <title>Paucibacter sp. nov., isolated from fresh soil in Korea.</title>
        <authorList>
            <person name="Le N.T.T."/>
        </authorList>
    </citation>
    <scope>NUCLEOTIDE SEQUENCE [LARGE SCALE GENOMIC DNA]</scope>
    <source>
        <strain evidence="5 6">R3-3</strain>
    </source>
</reference>
<keyword evidence="6" id="KW-1185">Reference proteome</keyword>
<protein>
    <recommendedName>
        <fullName evidence="4">CENP-V/GFA domain-containing protein</fullName>
    </recommendedName>
</protein>
<dbReference type="InterPro" id="IPR011057">
    <property type="entry name" value="Mss4-like_sf"/>
</dbReference>
<dbReference type="InterPro" id="IPR052355">
    <property type="entry name" value="CENP-V-like"/>
</dbReference>
<name>A0ABU5DD48_9BURK</name>
<dbReference type="InterPro" id="IPR006913">
    <property type="entry name" value="CENP-V/GFA"/>
</dbReference>
<evidence type="ECO:0000259" key="4">
    <source>
        <dbReference type="PROSITE" id="PS51891"/>
    </source>
</evidence>
<feature type="domain" description="CENP-V/GFA" evidence="4">
    <location>
        <begin position="1"/>
        <end position="106"/>
    </location>
</feature>
<sequence length="109" mass="12499">MRIEVAGSPEYLIDCNCSICRRYGALWAFYELRQSRIEGAAEHADGYIWGEKTISTFHCRHCGCVTHWEPLALRPDSKFSINARLLEPSAIEGVRVRRFDGADSWSYLD</sequence>
<evidence type="ECO:0000313" key="5">
    <source>
        <dbReference type="EMBL" id="MDY0743643.1"/>
    </source>
</evidence>
<dbReference type="EMBL" id="JAXCLA010000001">
    <property type="protein sequence ID" value="MDY0743643.1"/>
    <property type="molecule type" value="Genomic_DNA"/>
</dbReference>
<gene>
    <name evidence="5" type="ORF">SNE35_03965</name>
</gene>
<dbReference type="Gene3D" id="2.170.150.70">
    <property type="match status" value="1"/>
</dbReference>
<evidence type="ECO:0000256" key="2">
    <source>
        <dbReference type="ARBA" id="ARBA00022723"/>
    </source>
</evidence>
<keyword evidence="3" id="KW-0862">Zinc</keyword>
<dbReference type="RefSeq" id="WP_320421542.1">
    <property type="nucleotide sequence ID" value="NZ_JAXCLA010000001.1"/>
</dbReference>
<evidence type="ECO:0000256" key="1">
    <source>
        <dbReference type="ARBA" id="ARBA00005495"/>
    </source>
</evidence>
<dbReference type="Proteomes" id="UP001285263">
    <property type="component" value="Unassembled WGS sequence"/>
</dbReference>
<evidence type="ECO:0000313" key="6">
    <source>
        <dbReference type="Proteomes" id="UP001285263"/>
    </source>
</evidence>
<organism evidence="5 6">
    <name type="scientific">Roseateles agri</name>
    <dbReference type="NCBI Taxonomy" id="3098619"/>
    <lineage>
        <taxon>Bacteria</taxon>
        <taxon>Pseudomonadati</taxon>
        <taxon>Pseudomonadota</taxon>
        <taxon>Betaproteobacteria</taxon>
        <taxon>Burkholderiales</taxon>
        <taxon>Sphaerotilaceae</taxon>
        <taxon>Roseateles</taxon>
    </lineage>
</organism>
<proteinExistence type="inferred from homology"/>
<dbReference type="PROSITE" id="PS51891">
    <property type="entry name" value="CENP_V_GFA"/>
    <property type="match status" value="1"/>
</dbReference>